<keyword evidence="1" id="KW-0732">Signal</keyword>
<evidence type="ECO:0000313" key="3">
    <source>
        <dbReference type="Proteomes" id="UP000256661"/>
    </source>
</evidence>
<gene>
    <name evidence="2" type="ORF">DFJ69_2952</name>
</gene>
<dbReference type="OrthoDB" id="3447380at2"/>
<protein>
    <recommendedName>
        <fullName evidence="4">Carboxypeptidase family protein</fullName>
    </recommendedName>
</protein>
<dbReference type="EMBL" id="QTTT01000001">
    <property type="protein sequence ID" value="REE97479.1"/>
    <property type="molecule type" value="Genomic_DNA"/>
</dbReference>
<evidence type="ECO:0000256" key="1">
    <source>
        <dbReference type="SAM" id="SignalP"/>
    </source>
</evidence>
<reference evidence="2 3" key="1">
    <citation type="submission" date="2018-08" db="EMBL/GenBank/DDBJ databases">
        <title>Sequencing the genomes of 1000 actinobacteria strains.</title>
        <authorList>
            <person name="Klenk H.-P."/>
        </authorList>
    </citation>
    <scope>NUCLEOTIDE SEQUENCE [LARGE SCALE GENOMIC DNA]</scope>
    <source>
        <strain evidence="2 3">DSM 43927</strain>
    </source>
</reference>
<name>A0A3D9SNH6_9ACTN</name>
<sequence length="622" mass="68575">MRRLLAFLLGGLVTLTTFAPAAPASAETALTVTQAGMSNIQGALRAYVYAESAYDITRIVARLRLARSQEVVATVDEFTLRSDGTPQNGMWRSGPLSLQSSEYDVVMDVHDAGGRLNQFSFRYDHRAATVFSSFEATPGRVDVEHDEVTYRGRLARATGEPVTGVLVQVGGGSSTRTDVDGVFTGRVVVRRDVNLNAYFMGSSDAKPSFSGSVPITHGKVSARFAEFAVDRTQVDQDNPNITYRGRLLYRASDGTERPAPRTRVQFVAEESVRGETVTDAEGRFSATAPVFCLCSVHVRTSDVMVEAVESQRIPISVLRITTRLSMSVQPHFSHHEHVAVGTKLERRSGGGWAPMSYRRLTIGYRGPKPGSTNLVTTAEGHAVWEVKPTRADGWYVRYDDGDRAYAPSEATSDVAVPFRTAFTGLRFPRTAVLGDYIRVRGDLVRTQIPLAFKPDSGLLSLEFSPDNKHWKSVGNTYVPSGQSFGLGGRATRSGYWRMRLWPEPMDQPTVSAAHYVKAARKVYMTPFNASPKPVRKGAKLTVKGLVHTDYPAWVPVRRRPVSIYFLPKGSKKWTYMGRATTNDKGSYSKTFVAVRDGSWRAWVAAQPGWFSAVSASRFVDVR</sequence>
<keyword evidence="3" id="KW-1185">Reference proteome</keyword>
<dbReference type="AlphaFoldDB" id="A0A3D9SNH6"/>
<evidence type="ECO:0008006" key="4">
    <source>
        <dbReference type="Google" id="ProtNLM"/>
    </source>
</evidence>
<accession>A0A3D9SNH6</accession>
<dbReference type="RefSeq" id="WP_147312309.1">
    <property type="nucleotide sequence ID" value="NZ_QTTT01000001.1"/>
</dbReference>
<comment type="caution">
    <text evidence="2">The sequence shown here is derived from an EMBL/GenBank/DDBJ whole genome shotgun (WGS) entry which is preliminary data.</text>
</comment>
<proteinExistence type="predicted"/>
<feature type="chain" id="PRO_5039318356" description="Carboxypeptidase family protein" evidence="1">
    <location>
        <begin position="22"/>
        <end position="622"/>
    </location>
</feature>
<feature type="signal peptide" evidence="1">
    <location>
        <begin position="1"/>
        <end position="21"/>
    </location>
</feature>
<organism evidence="2 3">
    <name type="scientific">Thermomonospora umbrina</name>
    <dbReference type="NCBI Taxonomy" id="111806"/>
    <lineage>
        <taxon>Bacteria</taxon>
        <taxon>Bacillati</taxon>
        <taxon>Actinomycetota</taxon>
        <taxon>Actinomycetes</taxon>
        <taxon>Streptosporangiales</taxon>
        <taxon>Thermomonosporaceae</taxon>
        <taxon>Thermomonospora</taxon>
    </lineage>
</organism>
<evidence type="ECO:0000313" key="2">
    <source>
        <dbReference type="EMBL" id="REE97479.1"/>
    </source>
</evidence>
<dbReference type="Proteomes" id="UP000256661">
    <property type="component" value="Unassembled WGS sequence"/>
</dbReference>